<dbReference type="Pfam" id="PF06619">
    <property type="entry name" value="DUF1149"/>
    <property type="match status" value="1"/>
</dbReference>
<organism evidence="1 2">
    <name type="scientific">Candidatus Enterococcus willemsii</name>
    <dbReference type="NCBI Taxonomy" id="1857215"/>
    <lineage>
        <taxon>Bacteria</taxon>
        <taxon>Bacillati</taxon>
        <taxon>Bacillota</taxon>
        <taxon>Bacilli</taxon>
        <taxon>Lactobacillales</taxon>
        <taxon>Enterococcaceae</taxon>
        <taxon>Enterococcus</taxon>
    </lineage>
</organism>
<proteinExistence type="predicted"/>
<reference evidence="1 2" key="1">
    <citation type="submission" date="2016-06" db="EMBL/GenBank/DDBJ databases">
        <title>Four novel species of enterococci isolated from chicken manure.</title>
        <authorList>
            <person name="Van Tyne D."/>
        </authorList>
    </citation>
    <scope>NUCLEOTIDE SEQUENCE [LARGE SCALE GENOMIC DNA]</scope>
    <source>
        <strain evidence="1 2">CU12B</strain>
    </source>
</reference>
<dbReference type="InterPro" id="IPR009530">
    <property type="entry name" value="DUF1149"/>
</dbReference>
<dbReference type="Proteomes" id="UP000782705">
    <property type="component" value="Unassembled WGS sequence"/>
</dbReference>
<name>A0ABQ6YXP4_9ENTE</name>
<dbReference type="EMBL" id="MAEL01000046">
    <property type="protein sequence ID" value="KAF1302752.1"/>
    <property type="molecule type" value="Genomic_DNA"/>
</dbReference>
<keyword evidence="2" id="KW-1185">Reference proteome</keyword>
<evidence type="ECO:0000313" key="2">
    <source>
        <dbReference type="Proteomes" id="UP000782705"/>
    </source>
</evidence>
<dbReference type="RefSeq" id="WP_161902660.1">
    <property type="nucleotide sequence ID" value="NZ_MAEL01000046.1"/>
</dbReference>
<dbReference type="Gene3D" id="3.10.420.10">
    <property type="entry name" value="SecB-like"/>
    <property type="match status" value="1"/>
</dbReference>
<dbReference type="SUPFAM" id="SSF54611">
    <property type="entry name" value="SecB-like"/>
    <property type="match status" value="1"/>
</dbReference>
<accession>A0ABQ6YXP4</accession>
<sequence>MEIKRQKPVVEAYHFDMRTPEDNVEPKLNVGFAPLKAPDENYPKENSILGARLQFQVVLAEFIIRGTIGQINHIIGRQISKSDDLSREEANELVEPLFDMLQRLTYEVTEIATDKPGIKLNFNQEEE</sequence>
<dbReference type="InterPro" id="IPR035958">
    <property type="entry name" value="SecB-like_sf"/>
</dbReference>
<comment type="caution">
    <text evidence="1">The sequence shown here is derived from an EMBL/GenBank/DDBJ whole genome shotgun (WGS) entry which is preliminary data.</text>
</comment>
<protein>
    <recommendedName>
        <fullName evidence="3">Transposase</fullName>
    </recommendedName>
</protein>
<dbReference type="PIRSF" id="PIRSF031568">
    <property type="entry name" value="UCP031568"/>
    <property type="match status" value="1"/>
</dbReference>
<evidence type="ECO:0008006" key="3">
    <source>
        <dbReference type="Google" id="ProtNLM"/>
    </source>
</evidence>
<evidence type="ECO:0000313" key="1">
    <source>
        <dbReference type="EMBL" id="KAF1302752.1"/>
    </source>
</evidence>
<gene>
    <name evidence="1" type="ORF">BAU17_05560</name>
</gene>